<evidence type="ECO:0000256" key="2">
    <source>
        <dbReference type="ARBA" id="ARBA00022554"/>
    </source>
</evidence>
<dbReference type="GO" id="GO:0005737">
    <property type="term" value="C:cytoplasm"/>
    <property type="evidence" value="ECO:0000318"/>
    <property type="project" value="GO_Central"/>
</dbReference>
<dbReference type="Gene3D" id="3.50.30.30">
    <property type="match status" value="1"/>
</dbReference>
<dbReference type="Proteomes" id="UP000036987">
    <property type="component" value="Unassembled WGS sequence"/>
</dbReference>
<keyword evidence="12" id="KW-0325">Glycoprotein</keyword>
<keyword evidence="10 16" id="KW-0472">Membrane</keyword>
<dbReference type="FunFam" id="3.50.30.30:FF:000020">
    <property type="entry name" value="Receptor homology region transmembrane domain-and RING domain-containing protein 2"/>
    <property type="match status" value="1"/>
</dbReference>
<comment type="caution">
    <text evidence="18">The sequence shown here is derived from an EMBL/GenBank/DDBJ whole genome shotgun (WGS) entry which is preliminary data.</text>
</comment>
<dbReference type="OrthoDB" id="8062037at2759"/>
<keyword evidence="1" id="KW-0813">Transport</keyword>
<keyword evidence="6 15" id="KW-0863">Zinc-finger</keyword>
<evidence type="ECO:0000256" key="14">
    <source>
        <dbReference type="ARBA" id="ARBA00060484"/>
    </source>
</evidence>
<evidence type="ECO:0000256" key="5">
    <source>
        <dbReference type="ARBA" id="ARBA00022729"/>
    </source>
</evidence>
<reference evidence="19" key="1">
    <citation type="journal article" date="2016" name="Nature">
        <title>The genome of the seagrass Zostera marina reveals angiosperm adaptation to the sea.</title>
        <authorList>
            <person name="Olsen J.L."/>
            <person name="Rouze P."/>
            <person name="Verhelst B."/>
            <person name="Lin Y.-C."/>
            <person name="Bayer T."/>
            <person name="Collen J."/>
            <person name="Dattolo E."/>
            <person name="De Paoli E."/>
            <person name="Dittami S."/>
            <person name="Maumus F."/>
            <person name="Michel G."/>
            <person name="Kersting A."/>
            <person name="Lauritano C."/>
            <person name="Lohaus R."/>
            <person name="Toepel M."/>
            <person name="Tonon T."/>
            <person name="Vanneste K."/>
            <person name="Amirebrahimi M."/>
            <person name="Brakel J."/>
            <person name="Bostroem C."/>
            <person name="Chovatia M."/>
            <person name="Grimwood J."/>
            <person name="Jenkins J.W."/>
            <person name="Jueterbock A."/>
            <person name="Mraz A."/>
            <person name="Stam W.T."/>
            <person name="Tice H."/>
            <person name="Bornberg-Bauer E."/>
            <person name="Green P.J."/>
            <person name="Pearson G.A."/>
            <person name="Procaccini G."/>
            <person name="Duarte C.M."/>
            <person name="Schmutz J."/>
            <person name="Reusch T.B.H."/>
            <person name="Van de Peer Y."/>
        </authorList>
    </citation>
    <scope>NUCLEOTIDE SEQUENCE [LARGE SCALE GENOMIC DNA]</scope>
    <source>
        <strain evidence="19">cv. Finnish</strain>
    </source>
</reference>
<evidence type="ECO:0000256" key="7">
    <source>
        <dbReference type="ARBA" id="ARBA00022833"/>
    </source>
</evidence>
<dbReference type="OMA" id="PSYDANT"/>
<dbReference type="InterPro" id="IPR044744">
    <property type="entry name" value="ZNRF4/RNF13/RNF167_PA"/>
</dbReference>
<proteinExistence type="predicted"/>
<dbReference type="STRING" id="29655.A0A0K9PML0"/>
<dbReference type="PANTHER" id="PTHR47168:SF5">
    <property type="entry name" value="RING-TYPE DOMAIN-CONTAINING PROTEIN"/>
    <property type="match status" value="1"/>
</dbReference>
<dbReference type="PANTHER" id="PTHR47168">
    <property type="entry name" value="RING ZINC FINGER DOMAIN SUPERFAMILY PROTEIN-RELATED"/>
    <property type="match status" value="1"/>
</dbReference>
<name>A0A0K9PML0_ZOSMR</name>
<gene>
    <name evidence="18" type="ORF">ZOSMA_1G02880</name>
</gene>
<dbReference type="InterPro" id="IPR046450">
    <property type="entry name" value="PA_dom_sf"/>
</dbReference>
<dbReference type="AlphaFoldDB" id="A0A0K9PML0"/>
<keyword evidence="4" id="KW-0479">Metal-binding</keyword>
<dbReference type="GO" id="GO:0032586">
    <property type="term" value="C:protein storage vacuole membrane"/>
    <property type="evidence" value="ECO:0007669"/>
    <property type="project" value="UniProtKB-SubCell"/>
</dbReference>
<keyword evidence="9 16" id="KW-1133">Transmembrane helix</keyword>
<evidence type="ECO:0000256" key="3">
    <source>
        <dbReference type="ARBA" id="ARBA00022692"/>
    </source>
</evidence>
<dbReference type="Pfam" id="PF02225">
    <property type="entry name" value="PA"/>
    <property type="match status" value="1"/>
</dbReference>
<dbReference type="GO" id="GO:0012505">
    <property type="term" value="C:endomembrane system"/>
    <property type="evidence" value="ECO:0007669"/>
    <property type="project" value="UniProtKB-SubCell"/>
</dbReference>
<evidence type="ECO:0000256" key="4">
    <source>
        <dbReference type="ARBA" id="ARBA00022723"/>
    </source>
</evidence>
<dbReference type="CDD" id="cd02123">
    <property type="entry name" value="PA_C_RZF_like"/>
    <property type="match status" value="1"/>
</dbReference>
<keyword evidence="5" id="KW-0732">Signal</keyword>
<dbReference type="Pfam" id="PF13639">
    <property type="entry name" value="zf-RING_2"/>
    <property type="match status" value="1"/>
</dbReference>
<dbReference type="InterPro" id="IPR003137">
    <property type="entry name" value="PA_domain"/>
</dbReference>
<keyword evidence="3 16" id="KW-0812">Transmembrane</keyword>
<keyword evidence="8" id="KW-0653">Protein transport</keyword>
<evidence type="ECO:0000256" key="12">
    <source>
        <dbReference type="ARBA" id="ARBA00023180"/>
    </source>
</evidence>
<dbReference type="InterPro" id="IPR013083">
    <property type="entry name" value="Znf_RING/FYVE/PHD"/>
</dbReference>
<accession>A0A0K9PML0</accession>
<evidence type="ECO:0000256" key="8">
    <source>
        <dbReference type="ARBA" id="ARBA00022927"/>
    </source>
</evidence>
<dbReference type="FunFam" id="3.30.40.10:FF:000388">
    <property type="entry name" value="Putative RING zinc finger domain superfamily protein"/>
    <property type="match status" value="1"/>
</dbReference>
<evidence type="ECO:0000256" key="1">
    <source>
        <dbReference type="ARBA" id="ARBA00022448"/>
    </source>
</evidence>
<evidence type="ECO:0000256" key="9">
    <source>
        <dbReference type="ARBA" id="ARBA00022989"/>
    </source>
</evidence>
<keyword evidence="11" id="KW-1015">Disulfide bond</keyword>
<dbReference type="GO" id="GO:0015031">
    <property type="term" value="P:protein transport"/>
    <property type="evidence" value="ECO:0007669"/>
    <property type="project" value="UniProtKB-KW"/>
</dbReference>
<dbReference type="GO" id="GO:0061630">
    <property type="term" value="F:ubiquitin protein ligase activity"/>
    <property type="evidence" value="ECO:0000318"/>
    <property type="project" value="GO_Central"/>
</dbReference>
<dbReference type="GO" id="GO:0008270">
    <property type="term" value="F:zinc ion binding"/>
    <property type="evidence" value="ECO:0007669"/>
    <property type="project" value="UniProtKB-KW"/>
</dbReference>
<keyword evidence="7" id="KW-0862">Zinc</keyword>
<dbReference type="PROSITE" id="PS50089">
    <property type="entry name" value="ZF_RING_2"/>
    <property type="match status" value="1"/>
</dbReference>
<evidence type="ECO:0000256" key="11">
    <source>
        <dbReference type="ARBA" id="ARBA00023157"/>
    </source>
</evidence>
<dbReference type="SUPFAM" id="SSF57850">
    <property type="entry name" value="RING/U-box"/>
    <property type="match status" value="1"/>
</dbReference>
<dbReference type="SUPFAM" id="SSF52025">
    <property type="entry name" value="PA domain"/>
    <property type="match status" value="1"/>
</dbReference>
<protein>
    <submittedName>
        <fullName evidence="18">RING finger protein 13</fullName>
    </submittedName>
</protein>
<evidence type="ECO:0000313" key="19">
    <source>
        <dbReference type="Proteomes" id="UP000036987"/>
    </source>
</evidence>
<evidence type="ECO:0000256" key="10">
    <source>
        <dbReference type="ARBA" id="ARBA00023136"/>
    </source>
</evidence>
<evidence type="ECO:0000259" key="17">
    <source>
        <dbReference type="PROSITE" id="PS50089"/>
    </source>
</evidence>
<evidence type="ECO:0000256" key="15">
    <source>
        <dbReference type="PROSITE-ProRule" id="PRU00175"/>
    </source>
</evidence>
<evidence type="ECO:0000256" key="16">
    <source>
        <dbReference type="SAM" id="Phobius"/>
    </source>
</evidence>
<dbReference type="GO" id="GO:0006511">
    <property type="term" value="P:ubiquitin-dependent protein catabolic process"/>
    <property type="evidence" value="ECO:0000318"/>
    <property type="project" value="GO_Central"/>
</dbReference>
<sequence>MQNLCSNFITATVAAQRPPTSKSNDSIRGVSGFLFLFAILSLIPSASSLVHFTGEGFAYTFLDAPARFAVPINAKGICGSIHVANPIDACSSLQNAKAKIALGVGNDDDDSKMRFVLAIRGNCSFEMKVRIAQDAGFQAVIVYNDQDNNSLVSMIGNSEGIYIHAIFVSKMAGETLKKYAKGGDGGCCIGLSSEETAGTVLVISLISLVIILSVLATFFFARNCRRIRNVAQSNPQTMAKDEVDILPSFIFKAANLSKKSMSETCAICLEDYRDEEILRLLPCEHSFHSVCIDYWLTKWGTFCPVCKHEMTSGN</sequence>
<dbReference type="InterPro" id="IPR001841">
    <property type="entry name" value="Znf_RING"/>
</dbReference>
<dbReference type="EMBL" id="LFYR01000729">
    <property type="protein sequence ID" value="KMZ70308.1"/>
    <property type="molecule type" value="Genomic_DNA"/>
</dbReference>
<feature type="transmembrane region" description="Helical" evidence="16">
    <location>
        <begin position="32"/>
        <end position="52"/>
    </location>
</feature>
<feature type="domain" description="RING-type" evidence="17">
    <location>
        <begin position="265"/>
        <end position="307"/>
    </location>
</feature>
<keyword evidence="19" id="KW-1185">Reference proteome</keyword>
<evidence type="ECO:0000256" key="13">
    <source>
        <dbReference type="ARBA" id="ARBA00046288"/>
    </source>
</evidence>
<comment type="subcellular location">
    <subcellularLocation>
        <location evidence="13">Endomembrane system</location>
        <topology evidence="13">Single-pass type I membrane protein</topology>
    </subcellularLocation>
    <subcellularLocation>
        <location evidence="14">Protein storage vacuole membrane</location>
    </subcellularLocation>
</comment>
<organism evidence="18 19">
    <name type="scientific">Zostera marina</name>
    <name type="common">Eelgrass</name>
    <dbReference type="NCBI Taxonomy" id="29655"/>
    <lineage>
        <taxon>Eukaryota</taxon>
        <taxon>Viridiplantae</taxon>
        <taxon>Streptophyta</taxon>
        <taxon>Embryophyta</taxon>
        <taxon>Tracheophyta</taxon>
        <taxon>Spermatophyta</taxon>
        <taxon>Magnoliopsida</taxon>
        <taxon>Liliopsida</taxon>
        <taxon>Zosteraceae</taxon>
        <taxon>Zostera</taxon>
    </lineage>
</organism>
<dbReference type="InterPro" id="IPR051653">
    <property type="entry name" value="E3_ligase_sorting_rcpt"/>
</dbReference>
<evidence type="ECO:0000256" key="6">
    <source>
        <dbReference type="ARBA" id="ARBA00022771"/>
    </source>
</evidence>
<evidence type="ECO:0000313" key="18">
    <source>
        <dbReference type="EMBL" id="KMZ70308.1"/>
    </source>
</evidence>
<keyword evidence="2" id="KW-0926">Vacuole</keyword>
<dbReference type="SMART" id="SM00184">
    <property type="entry name" value="RING"/>
    <property type="match status" value="1"/>
</dbReference>
<dbReference type="Gene3D" id="3.30.40.10">
    <property type="entry name" value="Zinc/RING finger domain, C3HC4 (zinc finger)"/>
    <property type="match status" value="1"/>
</dbReference>
<feature type="transmembrane region" description="Helical" evidence="16">
    <location>
        <begin position="200"/>
        <end position="221"/>
    </location>
</feature>